<evidence type="ECO:0000313" key="1">
    <source>
        <dbReference type="EMBL" id="KAF7844331.1"/>
    </source>
</evidence>
<accession>A0A835CIF0</accession>
<gene>
    <name evidence="1" type="ORF">G2W53_001236</name>
</gene>
<name>A0A835CIF0_9FABA</name>
<keyword evidence="2" id="KW-1185">Reference proteome</keyword>
<dbReference type="Proteomes" id="UP000634136">
    <property type="component" value="Unassembled WGS sequence"/>
</dbReference>
<proteinExistence type="predicted"/>
<evidence type="ECO:0000313" key="2">
    <source>
        <dbReference type="Proteomes" id="UP000634136"/>
    </source>
</evidence>
<reference evidence="1" key="1">
    <citation type="submission" date="2020-09" db="EMBL/GenBank/DDBJ databases">
        <title>Genome-Enabled Discovery of Anthraquinone Biosynthesis in Senna tora.</title>
        <authorList>
            <person name="Kang S.-H."/>
            <person name="Pandey R.P."/>
            <person name="Lee C.-M."/>
            <person name="Sim J.-S."/>
            <person name="Jeong J.-T."/>
            <person name="Choi B.-S."/>
            <person name="Jung M."/>
            <person name="Ginzburg D."/>
            <person name="Zhao K."/>
            <person name="Won S.Y."/>
            <person name="Oh T.-J."/>
            <person name="Yu Y."/>
            <person name="Kim N.-H."/>
            <person name="Lee O.R."/>
            <person name="Lee T.-H."/>
            <person name="Bashyal P."/>
            <person name="Kim T.-S."/>
            <person name="Lee W.-H."/>
            <person name="Kawkins C."/>
            <person name="Kim C.-K."/>
            <person name="Kim J.S."/>
            <person name="Ahn B.O."/>
            <person name="Rhee S.Y."/>
            <person name="Sohng J.K."/>
        </authorList>
    </citation>
    <scope>NUCLEOTIDE SEQUENCE</scope>
    <source>
        <tissue evidence="1">Leaf</tissue>
    </source>
</reference>
<comment type="caution">
    <text evidence="1">The sequence shown here is derived from an EMBL/GenBank/DDBJ whole genome shotgun (WGS) entry which is preliminary data.</text>
</comment>
<protein>
    <submittedName>
        <fullName evidence="1">Uncharacterized protein</fullName>
    </submittedName>
</protein>
<organism evidence="1 2">
    <name type="scientific">Senna tora</name>
    <dbReference type="NCBI Taxonomy" id="362788"/>
    <lineage>
        <taxon>Eukaryota</taxon>
        <taxon>Viridiplantae</taxon>
        <taxon>Streptophyta</taxon>
        <taxon>Embryophyta</taxon>
        <taxon>Tracheophyta</taxon>
        <taxon>Spermatophyta</taxon>
        <taxon>Magnoliopsida</taxon>
        <taxon>eudicotyledons</taxon>
        <taxon>Gunneridae</taxon>
        <taxon>Pentapetalae</taxon>
        <taxon>rosids</taxon>
        <taxon>fabids</taxon>
        <taxon>Fabales</taxon>
        <taxon>Fabaceae</taxon>
        <taxon>Caesalpinioideae</taxon>
        <taxon>Cassia clade</taxon>
        <taxon>Senna</taxon>
    </lineage>
</organism>
<sequence>MELQKQQSMTAWVAAMVNTDSIRTVVGIIGQCTTI</sequence>
<dbReference type="EMBL" id="JAAIUW010000001">
    <property type="protein sequence ID" value="KAF7844331.1"/>
    <property type="molecule type" value="Genomic_DNA"/>
</dbReference>
<dbReference type="AlphaFoldDB" id="A0A835CIF0"/>